<comment type="subcellular location">
    <subcellularLocation>
        <location evidence="1">Vacuole membrane</location>
        <topology evidence="1">Multi-pass membrane protein</topology>
    </subcellularLocation>
</comment>
<evidence type="ECO:0000313" key="8">
    <source>
        <dbReference type="EMBL" id="KAG0461182.1"/>
    </source>
</evidence>
<evidence type="ECO:0000256" key="1">
    <source>
        <dbReference type="ARBA" id="ARBA00004128"/>
    </source>
</evidence>
<dbReference type="Pfam" id="PF06454">
    <property type="entry name" value="THH1_TOM1-3_dom"/>
    <property type="match status" value="2"/>
</dbReference>
<dbReference type="OrthoDB" id="1911504at2759"/>
<keyword evidence="3 6" id="KW-0812">Transmembrane</keyword>
<dbReference type="Proteomes" id="UP000636800">
    <property type="component" value="Chromosome 11"/>
</dbReference>
<feature type="domain" description="THH1/TOM1/TOM3" evidence="7">
    <location>
        <begin position="169"/>
        <end position="313"/>
    </location>
</feature>
<feature type="transmembrane region" description="Helical" evidence="6">
    <location>
        <begin position="23"/>
        <end position="44"/>
    </location>
</feature>
<gene>
    <name evidence="8" type="ORF">HPP92_021479</name>
</gene>
<feature type="transmembrane region" description="Helical" evidence="6">
    <location>
        <begin position="165"/>
        <end position="187"/>
    </location>
</feature>
<name>A0A835UGV1_VANPL</name>
<feature type="domain" description="THH1/TOM1/TOM3" evidence="7">
    <location>
        <begin position="24"/>
        <end position="123"/>
    </location>
</feature>
<dbReference type="PANTHER" id="PTHR31142">
    <property type="entry name" value="TOBAMOVIRUS MULTIPLICATION PROTEIN 1-LIKE ISOFORM X1"/>
    <property type="match status" value="1"/>
</dbReference>
<dbReference type="EMBL" id="JADCNL010000011">
    <property type="protein sequence ID" value="KAG0461182.1"/>
    <property type="molecule type" value="Genomic_DNA"/>
</dbReference>
<organism evidence="8 9">
    <name type="scientific">Vanilla planifolia</name>
    <name type="common">Vanilla</name>
    <dbReference type="NCBI Taxonomy" id="51239"/>
    <lineage>
        <taxon>Eukaryota</taxon>
        <taxon>Viridiplantae</taxon>
        <taxon>Streptophyta</taxon>
        <taxon>Embryophyta</taxon>
        <taxon>Tracheophyta</taxon>
        <taxon>Spermatophyta</taxon>
        <taxon>Magnoliopsida</taxon>
        <taxon>Liliopsida</taxon>
        <taxon>Asparagales</taxon>
        <taxon>Orchidaceae</taxon>
        <taxon>Vanilloideae</taxon>
        <taxon>Vanilleae</taxon>
        <taxon>Vanilla</taxon>
    </lineage>
</organism>
<feature type="transmembrane region" description="Helical" evidence="6">
    <location>
        <begin position="243"/>
        <end position="264"/>
    </location>
</feature>
<dbReference type="GO" id="GO:0005774">
    <property type="term" value="C:vacuolar membrane"/>
    <property type="evidence" value="ECO:0007669"/>
    <property type="project" value="UniProtKB-SubCell"/>
</dbReference>
<evidence type="ECO:0000256" key="3">
    <source>
        <dbReference type="ARBA" id="ARBA00022692"/>
    </source>
</evidence>
<evidence type="ECO:0000256" key="2">
    <source>
        <dbReference type="ARBA" id="ARBA00006779"/>
    </source>
</evidence>
<protein>
    <recommendedName>
        <fullName evidence="7">THH1/TOM1/TOM3 domain-containing protein</fullName>
    </recommendedName>
</protein>
<keyword evidence="5 6" id="KW-0472">Membrane</keyword>
<evidence type="ECO:0000313" key="9">
    <source>
        <dbReference type="Proteomes" id="UP000636800"/>
    </source>
</evidence>
<dbReference type="PANTHER" id="PTHR31142:SF4">
    <property type="entry name" value="OS01G0751300 PROTEIN"/>
    <property type="match status" value="1"/>
</dbReference>
<feature type="transmembrane region" description="Helical" evidence="6">
    <location>
        <begin position="91"/>
        <end position="113"/>
    </location>
</feature>
<evidence type="ECO:0000256" key="6">
    <source>
        <dbReference type="SAM" id="Phobius"/>
    </source>
</evidence>
<feature type="transmembrane region" description="Helical" evidence="6">
    <location>
        <begin position="199"/>
        <end position="223"/>
    </location>
</feature>
<proteinExistence type="inferred from homology"/>
<dbReference type="InterPro" id="IPR009457">
    <property type="entry name" value="THH1/TOM1/TOM3_dom"/>
</dbReference>
<keyword evidence="4 6" id="KW-1133">Transmembrane helix</keyword>
<comment type="similarity">
    <text evidence="2">Belongs to the plant tobamovirus multiplication TOM1 protein family.</text>
</comment>
<dbReference type="InterPro" id="IPR040226">
    <property type="entry name" value="THH1/TOM1/TOM3"/>
</dbReference>
<evidence type="ECO:0000259" key="7">
    <source>
        <dbReference type="Pfam" id="PF06454"/>
    </source>
</evidence>
<reference evidence="8 9" key="1">
    <citation type="journal article" date="2020" name="Nat. Food">
        <title>A phased Vanilla planifolia genome enables genetic improvement of flavour and production.</title>
        <authorList>
            <person name="Hasing T."/>
            <person name="Tang H."/>
            <person name="Brym M."/>
            <person name="Khazi F."/>
            <person name="Huang T."/>
            <person name="Chambers A.H."/>
        </authorList>
    </citation>
    <scope>NUCLEOTIDE SEQUENCE [LARGE SCALE GENOMIC DNA]</scope>
    <source>
        <tissue evidence="8">Leaf</tissue>
    </source>
</reference>
<feature type="transmembrane region" description="Helical" evidence="6">
    <location>
        <begin position="56"/>
        <end position="79"/>
    </location>
</feature>
<comment type="caution">
    <text evidence="8">The sequence shown here is derived from an EMBL/GenBank/DDBJ whole genome shotgun (WGS) entry which is preliminary data.</text>
</comment>
<accession>A0A835UGV1</accession>
<dbReference type="AlphaFoldDB" id="A0A835UGV1"/>
<sequence>MPRRGVSVVGRCPSAAAVVGDSALIVVDMVIAAVAFFQLWRIHIRSQQLGWTRQKVFHLMIGLCNTGYILYFICSLVANCQGWMCWSRGCGFVLMACPQILLLATFLLLLSFWTDLCHQSTDDEEDDDDISESFLEKSNIKPEQLHFHARCCSFGKVRLGSRQKYVILVIMLTFVFMVAMALLILIGRGKNPIDSLLVATVYLDVFSVCIIILGVGLASYGGILFSKMRKVRSEMASTEMWKVASLAAVSLVCFTSSSVVALTTRMPMLSYEHLDEFDSIKCSVFIFLYYIVGSSVPSSYVLWSMKEMPSSYAVERIPQTRVVTIFRESPLSAAPPNPQWRATVTNSQNKAFKVSPI</sequence>
<evidence type="ECO:0000256" key="4">
    <source>
        <dbReference type="ARBA" id="ARBA00022989"/>
    </source>
</evidence>
<keyword evidence="9" id="KW-1185">Reference proteome</keyword>
<feature type="transmembrane region" description="Helical" evidence="6">
    <location>
        <begin position="284"/>
        <end position="303"/>
    </location>
</feature>
<evidence type="ECO:0000256" key="5">
    <source>
        <dbReference type="ARBA" id="ARBA00023136"/>
    </source>
</evidence>